<gene>
    <name evidence="1" type="ORF">ILEXP_LOCUS14834</name>
</gene>
<keyword evidence="2" id="KW-1185">Reference proteome</keyword>
<proteinExistence type="predicted"/>
<protein>
    <submittedName>
        <fullName evidence="1">Uncharacterized protein</fullName>
    </submittedName>
</protein>
<reference evidence="1 2" key="1">
    <citation type="submission" date="2024-02" db="EMBL/GenBank/DDBJ databases">
        <authorList>
            <person name="Vignale AGUSTIN F."/>
            <person name="Sosa J E."/>
            <person name="Modenutti C."/>
        </authorList>
    </citation>
    <scope>NUCLEOTIDE SEQUENCE [LARGE SCALE GENOMIC DNA]</scope>
</reference>
<dbReference type="Proteomes" id="UP001642360">
    <property type="component" value="Unassembled WGS sequence"/>
</dbReference>
<evidence type="ECO:0000313" key="1">
    <source>
        <dbReference type="EMBL" id="CAK9146957.1"/>
    </source>
</evidence>
<name>A0ABC8RR42_9AQUA</name>
<dbReference type="AlphaFoldDB" id="A0ABC8RR42"/>
<evidence type="ECO:0000313" key="2">
    <source>
        <dbReference type="Proteomes" id="UP001642360"/>
    </source>
</evidence>
<comment type="caution">
    <text evidence="1">The sequence shown here is derived from an EMBL/GenBank/DDBJ whole genome shotgun (WGS) entry which is preliminary data.</text>
</comment>
<sequence length="126" mass="13474">MGKLEGAPKRGHKLVRLKLQGSTLRVPMVLGAAREVPMVLGAVGETSMVLGAALEALMVLFEVGLGLRRIGQGLVSANMALGDTRLGQVNAQMVPRATRHNQAVLCTIGSYCWVSQVRWKYTTDGS</sequence>
<accession>A0ABC8RR42</accession>
<dbReference type="EMBL" id="CAUOFW020001627">
    <property type="protein sequence ID" value="CAK9146957.1"/>
    <property type="molecule type" value="Genomic_DNA"/>
</dbReference>
<organism evidence="1 2">
    <name type="scientific">Ilex paraguariensis</name>
    <name type="common">yerba mate</name>
    <dbReference type="NCBI Taxonomy" id="185542"/>
    <lineage>
        <taxon>Eukaryota</taxon>
        <taxon>Viridiplantae</taxon>
        <taxon>Streptophyta</taxon>
        <taxon>Embryophyta</taxon>
        <taxon>Tracheophyta</taxon>
        <taxon>Spermatophyta</taxon>
        <taxon>Magnoliopsida</taxon>
        <taxon>eudicotyledons</taxon>
        <taxon>Gunneridae</taxon>
        <taxon>Pentapetalae</taxon>
        <taxon>asterids</taxon>
        <taxon>campanulids</taxon>
        <taxon>Aquifoliales</taxon>
        <taxon>Aquifoliaceae</taxon>
        <taxon>Ilex</taxon>
    </lineage>
</organism>